<dbReference type="HAMAP" id="MF_00758">
    <property type="entry name" value="UPF0301"/>
    <property type="match status" value="1"/>
</dbReference>
<organism evidence="3 4">
    <name type="scientific">endosymbiont of Escarpia spicata</name>
    <dbReference type="NCBI Taxonomy" id="2200908"/>
    <lineage>
        <taxon>Bacteria</taxon>
        <taxon>Pseudomonadati</taxon>
        <taxon>Pseudomonadota</taxon>
        <taxon>Gammaproteobacteria</taxon>
        <taxon>sulfur-oxidizing symbionts</taxon>
    </lineage>
</organism>
<reference evidence="3 4" key="1">
    <citation type="journal article" date="2018" name="ISME J.">
        <title>Endosymbiont genomes yield clues of tubeworm success.</title>
        <authorList>
            <person name="Li Y."/>
            <person name="Liles M.R."/>
            <person name="Halanych K.M."/>
        </authorList>
    </citation>
    <scope>NUCLEOTIDE SEQUENCE [LARGE SCALE GENOMIC DNA]</scope>
    <source>
        <strain evidence="3">A1462</strain>
    </source>
</reference>
<evidence type="ECO:0000313" key="3">
    <source>
        <dbReference type="EMBL" id="RDH81892.1"/>
    </source>
</evidence>
<dbReference type="Gene3D" id="3.40.1740.10">
    <property type="entry name" value="VC0467-like"/>
    <property type="match status" value="1"/>
</dbReference>
<evidence type="ECO:0000313" key="4">
    <source>
        <dbReference type="Proteomes" id="UP000254771"/>
    </source>
</evidence>
<evidence type="ECO:0000256" key="2">
    <source>
        <dbReference type="HAMAP-Rule" id="MF_00758"/>
    </source>
</evidence>
<evidence type="ECO:0000256" key="1">
    <source>
        <dbReference type="ARBA" id="ARBA00009600"/>
    </source>
</evidence>
<dbReference type="GO" id="GO:0005829">
    <property type="term" value="C:cytosol"/>
    <property type="evidence" value="ECO:0007669"/>
    <property type="project" value="TreeGrafter"/>
</dbReference>
<dbReference type="Proteomes" id="UP000254771">
    <property type="component" value="Unassembled WGS sequence"/>
</dbReference>
<dbReference type="PANTHER" id="PTHR30327">
    <property type="entry name" value="UNCHARACTERIZED PROTEIN YQGE"/>
    <property type="match status" value="1"/>
</dbReference>
<gene>
    <name evidence="3" type="ORF">DIZ78_15705</name>
</gene>
<dbReference type="EMBL" id="QFXE01000021">
    <property type="protein sequence ID" value="RDH81892.1"/>
    <property type="molecule type" value="Genomic_DNA"/>
</dbReference>
<comment type="caution">
    <text evidence="3">The sequence shown here is derived from an EMBL/GenBank/DDBJ whole genome shotgun (WGS) entry which is preliminary data.</text>
</comment>
<protein>
    <recommendedName>
        <fullName evidence="2">UPF0301 protein DIZ78_15705</fullName>
    </recommendedName>
</protein>
<dbReference type="NCBIfam" id="NF001266">
    <property type="entry name" value="PRK00228.1-1"/>
    <property type="match status" value="1"/>
</dbReference>
<accession>A0A370DAG6</accession>
<dbReference type="AlphaFoldDB" id="A0A370DAG6"/>
<dbReference type="SUPFAM" id="SSF143456">
    <property type="entry name" value="VC0467-like"/>
    <property type="match status" value="1"/>
</dbReference>
<sequence>MDPKTSLTNHFLIAMPALTDPNFFHAVTYICEHNEEGAMGIMVNRPIELQLTDVFEQLDIKVTDENLSEQHVYIGGPVQTDRGFVLHTATTTWDSTLKVAPEISVTTSRDILEAIATGKGPDQALVALGYAGWGPGQLEGEIAENAWLSGPADNNIIFQLENAARWQAAADLLGVDINLMSGDAGHA</sequence>
<keyword evidence="4" id="KW-1185">Reference proteome</keyword>
<dbReference type="PANTHER" id="PTHR30327:SF1">
    <property type="entry name" value="UPF0301 PROTEIN YQGE"/>
    <property type="match status" value="1"/>
</dbReference>
<dbReference type="InterPro" id="IPR003774">
    <property type="entry name" value="AlgH-like"/>
</dbReference>
<dbReference type="Pfam" id="PF02622">
    <property type="entry name" value="DUF179"/>
    <property type="match status" value="1"/>
</dbReference>
<comment type="similarity">
    <text evidence="1 2">Belongs to the UPF0301 (AlgH) family.</text>
</comment>
<proteinExistence type="inferred from homology"/>
<name>A0A370DAG6_9GAMM</name>